<evidence type="ECO:0000256" key="1">
    <source>
        <dbReference type="ARBA" id="ARBA00022603"/>
    </source>
</evidence>
<protein>
    <submittedName>
        <fullName evidence="4">O-methyltransferase</fullName>
    </submittedName>
</protein>
<sequence length="216" mass="24137">MMDALEKYVDSLSTPESELLRALDHETHMQTIQPRMLSGHIQGKLLEMFVRMLRPHSILEIGTFTGYSALSMAAGLGEEATLDTIEVDDELEELAQRFFDRSPCGGKIRLHIGSALDIAPTLGGPFDLVFIDGDKREYPAYYRMLMGDDTGRPLVESGAFLLADNILWSGKVVAPVARNDLHTQRILEFNRTVADDPRVENVIVPLRDGLNLIRVK</sequence>
<evidence type="ECO:0000313" key="5">
    <source>
        <dbReference type="Proteomes" id="UP000318946"/>
    </source>
</evidence>
<organism evidence="4 5">
    <name type="scientific">Alistipes communis</name>
    <dbReference type="NCBI Taxonomy" id="2585118"/>
    <lineage>
        <taxon>Bacteria</taxon>
        <taxon>Pseudomonadati</taxon>
        <taxon>Bacteroidota</taxon>
        <taxon>Bacteroidia</taxon>
        <taxon>Bacteroidales</taxon>
        <taxon>Rikenellaceae</taxon>
        <taxon>Alistipes</taxon>
    </lineage>
</organism>
<dbReference type="InterPro" id="IPR029063">
    <property type="entry name" value="SAM-dependent_MTases_sf"/>
</dbReference>
<dbReference type="GO" id="GO:0032259">
    <property type="term" value="P:methylation"/>
    <property type="evidence" value="ECO:0007669"/>
    <property type="project" value="UniProtKB-KW"/>
</dbReference>
<keyword evidence="1 4" id="KW-0489">Methyltransferase</keyword>
<dbReference type="Proteomes" id="UP000318946">
    <property type="component" value="Chromosome"/>
</dbReference>
<evidence type="ECO:0000256" key="2">
    <source>
        <dbReference type="ARBA" id="ARBA00022679"/>
    </source>
</evidence>
<reference evidence="5" key="1">
    <citation type="submission" date="2019-06" db="EMBL/GenBank/DDBJ databases">
        <title>Alistipes onderdonkii subsp. vulgaris subsp. nov., Alistipes dispar sp. nov. and Alistipes communis sp. nov., isolated from human faeces, and creation of Alistipes onderdonkii subsp. onderdonkii subsp. nov.</title>
        <authorList>
            <person name="Sakamoto M."/>
            <person name="Ikeyama N."/>
            <person name="Ogata Y."/>
            <person name="Suda W."/>
            <person name="Iino T."/>
            <person name="Hattori M."/>
            <person name="Ohkuma M."/>
        </authorList>
    </citation>
    <scope>NUCLEOTIDE SEQUENCE [LARGE SCALE GENOMIC DNA]</scope>
    <source>
        <strain evidence="5">5CBH24</strain>
    </source>
</reference>
<dbReference type="InterPro" id="IPR002935">
    <property type="entry name" value="SAM_O-MeTrfase"/>
</dbReference>
<dbReference type="PANTHER" id="PTHR10509">
    <property type="entry name" value="O-METHYLTRANSFERASE-RELATED"/>
    <property type="match status" value="1"/>
</dbReference>
<dbReference type="GO" id="GO:0008757">
    <property type="term" value="F:S-adenosylmethionine-dependent methyltransferase activity"/>
    <property type="evidence" value="ECO:0007669"/>
    <property type="project" value="TreeGrafter"/>
</dbReference>
<keyword evidence="5" id="KW-1185">Reference proteome</keyword>
<dbReference type="EMBL" id="AP019735">
    <property type="protein sequence ID" value="BBL05161.1"/>
    <property type="molecule type" value="Genomic_DNA"/>
</dbReference>
<dbReference type="KEGG" id="acou:A5CBH24_24740"/>
<dbReference type="Gene3D" id="3.40.50.150">
    <property type="entry name" value="Vaccinia Virus protein VP39"/>
    <property type="match status" value="1"/>
</dbReference>
<dbReference type="CDD" id="cd02440">
    <property type="entry name" value="AdoMet_MTases"/>
    <property type="match status" value="1"/>
</dbReference>
<dbReference type="PROSITE" id="PS51682">
    <property type="entry name" value="SAM_OMT_I"/>
    <property type="match status" value="1"/>
</dbReference>
<dbReference type="GO" id="GO:0008171">
    <property type="term" value="F:O-methyltransferase activity"/>
    <property type="evidence" value="ECO:0007669"/>
    <property type="project" value="InterPro"/>
</dbReference>
<proteinExistence type="predicted"/>
<evidence type="ECO:0000313" key="4">
    <source>
        <dbReference type="EMBL" id="BBL05161.1"/>
    </source>
</evidence>
<dbReference type="PANTHER" id="PTHR10509:SF14">
    <property type="entry name" value="CAFFEOYL-COA O-METHYLTRANSFERASE 3-RELATED"/>
    <property type="match status" value="1"/>
</dbReference>
<dbReference type="Pfam" id="PF01596">
    <property type="entry name" value="Methyltransf_3"/>
    <property type="match status" value="1"/>
</dbReference>
<dbReference type="InterPro" id="IPR050362">
    <property type="entry name" value="Cation-dep_OMT"/>
</dbReference>
<name>A0A4Y1WVW7_9BACT</name>
<keyword evidence="3" id="KW-0949">S-adenosyl-L-methionine</keyword>
<dbReference type="AlphaFoldDB" id="A0A4Y1WVW7"/>
<keyword evidence="2 4" id="KW-0808">Transferase</keyword>
<accession>A0A4Y1WVW7</accession>
<gene>
    <name evidence="4" type="ORF">A5CBH24_24740</name>
</gene>
<dbReference type="SUPFAM" id="SSF53335">
    <property type="entry name" value="S-adenosyl-L-methionine-dependent methyltransferases"/>
    <property type="match status" value="1"/>
</dbReference>
<evidence type="ECO:0000256" key="3">
    <source>
        <dbReference type="ARBA" id="ARBA00022691"/>
    </source>
</evidence>